<dbReference type="AlphaFoldDB" id="N1QDN6"/>
<reference evidence="2 3" key="1">
    <citation type="journal article" date="2012" name="PLoS Pathog.">
        <title>Diverse lifestyles and strategies of plant pathogenesis encoded in the genomes of eighteen Dothideomycetes fungi.</title>
        <authorList>
            <person name="Ohm R.A."/>
            <person name="Feau N."/>
            <person name="Henrissat B."/>
            <person name="Schoch C.L."/>
            <person name="Horwitz B.A."/>
            <person name="Barry K.W."/>
            <person name="Condon B.J."/>
            <person name="Copeland A.C."/>
            <person name="Dhillon B."/>
            <person name="Glaser F."/>
            <person name="Hesse C.N."/>
            <person name="Kosti I."/>
            <person name="LaButti K."/>
            <person name="Lindquist E.A."/>
            <person name="Lucas S."/>
            <person name="Salamov A.A."/>
            <person name="Bradshaw R.E."/>
            <person name="Ciuffetti L."/>
            <person name="Hamelin R.C."/>
            <person name="Kema G.H.J."/>
            <person name="Lawrence C."/>
            <person name="Scott J.A."/>
            <person name="Spatafora J.W."/>
            <person name="Turgeon B.G."/>
            <person name="de Wit P.J.G.M."/>
            <person name="Zhong S."/>
            <person name="Goodwin S.B."/>
            <person name="Grigoriev I.V."/>
        </authorList>
    </citation>
    <scope>NUCLEOTIDE SEQUENCE [LARGE SCALE GENOMIC DNA]</scope>
    <source>
        <strain evidence="2 3">SO2202</strain>
    </source>
</reference>
<evidence type="ECO:0000256" key="1">
    <source>
        <dbReference type="SAM" id="MobiDB-lite"/>
    </source>
</evidence>
<feature type="region of interest" description="Disordered" evidence="1">
    <location>
        <begin position="329"/>
        <end position="392"/>
    </location>
</feature>
<proteinExistence type="predicted"/>
<dbReference type="OrthoDB" id="3646366at2759"/>
<organism evidence="2 3">
    <name type="scientific">Sphaerulina musiva (strain SO2202)</name>
    <name type="common">Poplar stem canker fungus</name>
    <name type="synonym">Septoria musiva</name>
    <dbReference type="NCBI Taxonomy" id="692275"/>
    <lineage>
        <taxon>Eukaryota</taxon>
        <taxon>Fungi</taxon>
        <taxon>Dikarya</taxon>
        <taxon>Ascomycota</taxon>
        <taxon>Pezizomycotina</taxon>
        <taxon>Dothideomycetes</taxon>
        <taxon>Dothideomycetidae</taxon>
        <taxon>Mycosphaerellales</taxon>
        <taxon>Mycosphaerellaceae</taxon>
        <taxon>Sphaerulina</taxon>
    </lineage>
</organism>
<sequence>MDMPREQEASQETERASQERDLAAREEQVKVREEQVRVREEQVQVREEQVKVKEEQLNNKEQELYDWEASAYAQEAEEEGDDDDDDDGQEEHDDDDDGQEQQEAEAVEWTEEAEEEEQADPEAKEYQVNFNMCTACFKWDAQSAARALDSDRIPSDSEVFLATPAAVVRIPFDDQYDALNEAHIIAKQVFWYAYQKHWPINCLRRYPESYNQVRFGREELERAGLGTGSFRTGPEKCQMCEETRQCVVGECFSMTHLRNAVSHPSDNFDMDSLIRLLNRARRFAVDLDDAARADQIQQVMERVMQKARAAYRQIEDCVGADYCCPGPQRDPERKCKSSYPVESCSSTTTTTTTTTTETDPDQPPPPEPEPESSPEEQQHQQQPPPTTPKINYSALPYHIQYTLHIIPSYPAYHQNKYSPTILLAAKLWKATGLQPGQTDEHFARVDAALAKIKSNPEECTEREREYYERFKKRSGGTMEKICW</sequence>
<protein>
    <submittedName>
        <fullName evidence="2">Uncharacterized protein</fullName>
    </submittedName>
</protein>
<dbReference type="RefSeq" id="XP_016757732.1">
    <property type="nucleotide sequence ID" value="XM_016901605.1"/>
</dbReference>
<name>N1QDN6_SPHMS</name>
<evidence type="ECO:0000313" key="3">
    <source>
        <dbReference type="Proteomes" id="UP000016931"/>
    </source>
</evidence>
<evidence type="ECO:0000313" key="2">
    <source>
        <dbReference type="EMBL" id="EMF09611.1"/>
    </source>
</evidence>
<gene>
    <name evidence="2" type="ORF">SEPMUDRAFT_120449</name>
</gene>
<feature type="compositionally biased region" description="Acidic residues" evidence="1">
    <location>
        <begin position="75"/>
        <end position="120"/>
    </location>
</feature>
<dbReference type="HOGENOM" id="CLU_565211_0_0_1"/>
<keyword evidence="3" id="KW-1185">Reference proteome</keyword>
<accession>N1QDN6</accession>
<feature type="region of interest" description="Disordered" evidence="1">
    <location>
        <begin position="1"/>
        <end position="123"/>
    </location>
</feature>
<dbReference type="eggNOG" id="ENOG502R11A">
    <property type="taxonomic scope" value="Eukaryota"/>
</dbReference>
<feature type="compositionally biased region" description="Low complexity" evidence="1">
    <location>
        <begin position="345"/>
        <end position="357"/>
    </location>
</feature>
<dbReference type="GeneID" id="27898742"/>
<feature type="compositionally biased region" description="Basic and acidic residues" evidence="1">
    <location>
        <begin position="1"/>
        <end position="63"/>
    </location>
</feature>
<dbReference type="Proteomes" id="UP000016931">
    <property type="component" value="Unassembled WGS sequence"/>
</dbReference>
<dbReference type="EMBL" id="KB456269">
    <property type="protein sequence ID" value="EMF09611.1"/>
    <property type="molecule type" value="Genomic_DNA"/>
</dbReference>